<evidence type="ECO:0000313" key="1">
    <source>
        <dbReference type="EMBL" id="BAH33583.1"/>
    </source>
</evidence>
<reference evidence="2" key="1">
    <citation type="submission" date="2005-03" db="EMBL/GenBank/DDBJ databases">
        <title>Comparison of the complete genome sequences of Rhodococcus erythropolis PR4 and Rhodococcus opacus B4.</title>
        <authorList>
            <person name="Takarada H."/>
            <person name="Sekine M."/>
            <person name="Hosoyama A."/>
            <person name="Yamada R."/>
            <person name="Fujisawa T."/>
            <person name="Omata S."/>
            <person name="Shimizu A."/>
            <person name="Tsukatani N."/>
            <person name="Tanikawa S."/>
            <person name="Fujita N."/>
            <person name="Harayama S."/>
        </authorList>
    </citation>
    <scope>NUCLEOTIDE SEQUENCE [LARGE SCALE GENOMIC DNA]</scope>
    <source>
        <strain evidence="2">PR4 / NBRC 100887</strain>
    </source>
</reference>
<protein>
    <recommendedName>
        <fullName evidence="3">DUF2384 domain-containing protein</fullName>
    </recommendedName>
</protein>
<dbReference type="RefSeq" id="WP_020907601.1">
    <property type="nucleotide sequence ID" value="NC_012490.1"/>
</dbReference>
<dbReference type="eggNOG" id="ENOG5032Y0D">
    <property type="taxonomic scope" value="Bacteria"/>
</dbReference>
<dbReference type="KEGG" id="rer:RER_28750"/>
<reference evidence="1 2" key="2">
    <citation type="journal article" date="2006" name="Environ. Microbiol.">
        <title>Sequence analysis of three plasmids harboured in Rhodococcus erythropolis strain PR4.</title>
        <authorList>
            <person name="Sekine M."/>
            <person name="Tanikawa S."/>
            <person name="Omata S."/>
            <person name="Saito M."/>
            <person name="Fujisawa T."/>
            <person name="Tsukatani N."/>
            <person name="Tajima T."/>
            <person name="Sekigawa T."/>
            <person name="Kosugi H."/>
            <person name="Matsuo Y."/>
            <person name="Nishiko R."/>
            <person name="Imamura K."/>
            <person name="Ito M."/>
            <person name="Narita H."/>
            <person name="Tago S."/>
            <person name="Fujita N."/>
            <person name="Harayama S."/>
        </authorList>
    </citation>
    <scope>NUCLEOTIDE SEQUENCE [LARGE SCALE GENOMIC DNA]</scope>
    <source>
        <strain evidence="2">PR4 / NBRC 100887</strain>
    </source>
</reference>
<sequence>MTAALSSSGIYDKLVGPFYDTPSLTQWRGVSRQAINKAVSTGTLIACQLEGGQWVYPTWQFTDSGSVHQHLITLWTTLRAAADPWTCAIWLRSPQSELGDRSAVDWITDGHPVDTALELARADAQRWAA</sequence>
<dbReference type="HOGENOM" id="CLU_131519_0_0_11"/>
<proteinExistence type="predicted"/>
<dbReference type="Proteomes" id="UP000002204">
    <property type="component" value="Chromosome"/>
</dbReference>
<name>C0ZYZ8_RHOE4</name>
<evidence type="ECO:0000313" key="2">
    <source>
        <dbReference type="Proteomes" id="UP000002204"/>
    </source>
</evidence>
<evidence type="ECO:0008006" key="3">
    <source>
        <dbReference type="Google" id="ProtNLM"/>
    </source>
</evidence>
<gene>
    <name evidence="1" type="ordered locus">RER_28750</name>
</gene>
<accession>C0ZYZ8</accession>
<dbReference type="PATRIC" id="fig|234621.6.peg.3374"/>
<dbReference type="AlphaFoldDB" id="C0ZYZ8"/>
<organism evidence="1 2">
    <name type="scientific">Rhodococcus erythropolis (strain PR4 / NBRC 100887)</name>
    <dbReference type="NCBI Taxonomy" id="234621"/>
    <lineage>
        <taxon>Bacteria</taxon>
        <taxon>Bacillati</taxon>
        <taxon>Actinomycetota</taxon>
        <taxon>Actinomycetes</taxon>
        <taxon>Mycobacteriales</taxon>
        <taxon>Nocardiaceae</taxon>
        <taxon>Rhodococcus</taxon>
        <taxon>Rhodococcus erythropolis group</taxon>
    </lineage>
</organism>
<dbReference type="EMBL" id="AP008957">
    <property type="protein sequence ID" value="BAH33583.1"/>
    <property type="molecule type" value="Genomic_DNA"/>
</dbReference>